<dbReference type="RefSeq" id="WP_167273069.1">
    <property type="nucleotide sequence ID" value="NZ_JAASQJ010000003.1"/>
</dbReference>
<dbReference type="EMBL" id="JAASQJ010000003">
    <property type="protein sequence ID" value="NIJ54630.1"/>
    <property type="molecule type" value="Genomic_DNA"/>
</dbReference>
<dbReference type="CDD" id="cd09874">
    <property type="entry name" value="PIN_MT3492-like"/>
    <property type="match status" value="1"/>
</dbReference>
<dbReference type="Gene3D" id="3.40.50.1010">
    <property type="entry name" value="5'-nuclease"/>
    <property type="match status" value="1"/>
</dbReference>
<dbReference type="SUPFAM" id="SSF88723">
    <property type="entry name" value="PIN domain-like"/>
    <property type="match status" value="1"/>
</dbReference>
<protein>
    <submittedName>
        <fullName evidence="2">Nucleic acid-binding protein</fullName>
    </submittedName>
</protein>
<proteinExistence type="predicted"/>
<dbReference type="InterPro" id="IPR002716">
    <property type="entry name" value="PIN_dom"/>
</dbReference>
<gene>
    <name evidence="2" type="ORF">FHS68_003812</name>
</gene>
<dbReference type="Pfam" id="PF01850">
    <property type="entry name" value="PIN"/>
    <property type="match status" value="1"/>
</dbReference>
<accession>A0ABX0USA1</accession>
<name>A0ABX0USA1_9BACT</name>
<sequence>MNLFFDTSALVKYYLPEAGSDKVDQLIGSTENHVWLSELLKTEFYSALFRRFRTGELSAIQIQSAINGFEISIQQFHIQPLNSLVLHESEKLLKTEGRKYPIRTLDALHFCSFRLLADSTWAFVTADTPFAGFVSGLGYHVVNPLTS</sequence>
<organism evidence="2 3">
    <name type="scientific">Dyadobacter arcticus</name>
    <dbReference type="NCBI Taxonomy" id="1078754"/>
    <lineage>
        <taxon>Bacteria</taxon>
        <taxon>Pseudomonadati</taxon>
        <taxon>Bacteroidota</taxon>
        <taxon>Cytophagia</taxon>
        <taxon>Cytophagales</taxon>
        <taxon>Spirosomataceae</taxon>
        <taxon>Dyadobacter</taxon>
    </lineage>
</organism>
<keyword evidence="3" id="KW-1185">Reference proteome</keyword>
<dbReference type="InterPro" id="IPR029060">
    <property type="entry name" value="PIN-like_dom_sf"/>
</dbReference>
<feature type="domain" description="PIN" evidence="1">
    <location>
        <begin position="4"/>
        <end position="128"/>
    </location>
</feature>
<dbReference type="Proteomes" id="UP001179181">
    <property type="component" value="Unassembled WGS sequence"/>
</dbReference>
<evidence type="ECO:0000313" key="3">
    <source>
        <dbReference type="Proteomes" id="UP001179181"/>
    </source>
</evidence>
<comment type="caution">
    <text evidence="2">The sequence shown here is derived from an EMBL/GenBank/DDBJ whole genome shotgun (WGS) entry which is preliminary data.</text>
</comment>
<evidence type="ECO:0000259" key="1">
    <source>
        <dbReference type="Pfam" id="PF01850"/>
    </source>
</evidence>
<evidence type="ECO:0000313" key="2">
    <source>
        <dbReference type="EMBL" id="NIJ54630.1"/>
    </source>
</evidence>
<reference evidence="2 3" key="1">
    <citation type="submission" date="2020-03" db="EMBL/GenBank/DDBJ databases">
        <title>Genomic Encyclopedia of Type Strains, Phase IV (KMG-IV): sequencing the most valuable type-strain genomes for metagenomic binning, comparative biology and taxonomic classification.</title>
        <authorList>
            <person name="Goeker M."/>
        </authorList>
    </citation>
    <scope>NUCLEOTIDE SEQUENCE [LARGE SCALE GENOMIC DNA]</scope>
    <source>
        <strain evidence="2 3">DSM 102865</strain>
    </source>
</reference>